<comment type="caution">
    <text evidence="3">The sequence shown here is derived from an EMBL/GenBank/DDBJ whole genome shotgun (WGS) entry which is preliminary data.</text>
</comment>
<evidence type="ECO:0008006" key="5">
    <source>
        <dbReference type="Google" id="ProtNLM"/>
    </source>
</evidence>
<protein>
    <recommendedName>
        <fullName evidence="5">DUF2946 domain-containing protein</fullName>
    </recommendedName>
</protein>
<evidence type="ECO:0000313" key="3">
    <source>
        <dbReference type="EMBL" id="KPH82583.1"/>
    </source>
</evidence>
<organism evidence="3 4">
    <name type="scientific">Bosea vaviloviae</name>
    <dbReference type="NCBI Taxonomy" id="1526658"/>
    <lineage>
        <taxon>Bacteria</taxon>
        <taxon>Pseudomonadati</taxon>
        <taxon>Pseudomonadota</taxon>
        <taxon>Alphaproteobacteria</taxon>
        <taxon>Hyphomicrobiales</taxon>
        <taxon>Boseaceae</taxon>
        <taxon>Bosea</taxon>
    </lineage>
</organism>
<feature type="chain" id="PRO_5005870933" description="DUF2946 domain-containing protein" evidence="2">
    <location>
        <begin position="24"/>
        <end position="125"/>
    </location>
</feature>
<keyword evidence="4" id="KW-1185">Reference proteome</keyword>
<dbReference type="EMBL" id="LGSZ01000018">
    <property type="protein sequence ID" value="KPH82583.1"/>
    <property type="molecule type" value="Genomic_DNA"/>
</dbReference>
<dbReference type="PATRIC" id="fig|1526658.3.peg.4266"/>
<reference evidence="3 4" key="1">
    <citation type="submission" date="2015-07" db="EMBL/GenBank/DDBJ databases">
        <title>Whole genome sequencing of Bosea vaviloviae isolated from cave pool.</title>
        <authorList>
            <person name="Tan N.E.H."/>
            <person name="Lee Y.P."/>
            <person name="Gan H.M."/>
            <person name="Barton H."/>
            <person name="Savka M.A."/>
        </authorList>
    </citation>
    <scope>NUCLEOTIDE SEQUENCE [LARGE SCALE GENOMIC DNA]</scope>
    <source>
        <strain evidence="3 4">SD260</strain>
    </source>
</reference>
<evidence type="ECO:0000313" key="4">
    <source>
        <dbReference type="Proteomes" id="UP000037822"/>
    </source>
</evidence>
<keyword evidence="2" id="KW-0732">Signal</keyword>
<sequence length="125" mass="12674">MAMLLAVAAMVLVVGRMATPAFSAPGPATHLSLVMEHGHVDPAAASIHHGRNADQDSAEGTAGGPSCDQDCLGASSSCLVVPPAMIRAGAPFPGWPEPICLQPGNDLMLAGAIPEVRFKPPKSIA</sequence>
<gene>
    <name evidence="3" type="ORF">AE618_02790</name>
</gene>
<feature type="signal peptide" evidence="2">
    <location>
        <begin position="1"/>
        <end position="23"/>
    </location>
</feature>
<accession>A0A0N1F6T9</accession>
<dbReference type="RefSeq" id="WP_047575055.1">
    <property type="nucleotide sequence ID" value="NZ_LGSZ01000018.1"/>
</dbReference>
<evidence type="ECO:0000256" key="1">
    <source>
        <dbReference type="SAM" id="MobiDB-lite"/>
    </source>
</evidence>
<dbReference type="Proteomes" id="UP000037822">
    <property type="component" value="Unassembled WGS sequence"/>
</dbReference>
<feature type="region of interest" description="Disordered" evidence="1">
    <location>
        <begin position="44"/>
        <end position="66"/>
    </location>
</feature>
<proteinExistence type="predicted"/>
<dbReference type="AlphaFoldDB" id="A0A0N1F6T9"/>
<evidence type="ECO:0000256" key="2">
    <source>
        <dbReference type="SAM" id="SignalP"/>
    </source>
</evidence>
<name>A0A0N1F6T9_9HYPH</name>